<proteinExistence type="predicted"/>
<evidence type="ECO:0000313" key="2">
    <source>
        <dbReference type="EMBL" id="MBO9198814.1"/>
    </source>
</evidence>
<dbReference type="Pfam" id="PF12732">
    <property type="entry name" value="YtxH"/>
    <property type="match status" value="1"/>
</dbReference>
<reference evidence="2 3" key="1">
    <citation type="submission" date="2021-03" db="EMBL/GenBank/DDBJ databases">
        <title>Assistant Professor.</title>
        <authorList>
            <person name="Huq M.A."/>
        </authorList>
    </citation>
    <scope>NUCLEOTIDE SEQUENCE [LARGE SCALE GENOMIC DNA]</scope>
    <source>
        <strain evidence="2 3">MAH-29</strain>
    </source>
</reference>
<keyword evidence="1" id="KW-0812">Transmembrane</keyword>
<dbReference type="EMBL" id="JAGHKO010000001">
    <property type="protein sequence ID" value="MBO9198814.1"/>
    <property type="molecule type" value="Genomic_DNA"/>
</dbReference>
<feature type="transmembrane region" description="Helical" evidence="1">
    <location>
        <begin position="34"/>
        <end position="53"/>
    </location>
</feature>
<evidence type="ECO:0000313" key="3">
    <source>
        <dbReference type="Proteomes" id="UP000677244"/>
    </source>
</evidence>
<comment type="caution">
    <text evidence="2">The sequence shown here is derived from an EMBL/GenBank/DDBJ whole genome shotgun (WGS) entry which is preliminary data.</text>
</comment>
<dbReference type="RefSeq" id="WP_209136901.1">
    <property type="nucleotide sequence ID" value="NZ_JAGHKO010000001.1"/>
</dbReference>
<gene>
    <name evidence="2" type="ORF">J7I42_00975</name>
</gene>
<dbReference type="Proteomes" id="UP000677244">
    <property type="component" value="Unassembled WGS sequence"/>
</dbReference>
<keyword evidence="1" id="KW-0472">Membrane</keyword>
<name>A0ABS3YLP2_9BACT</name>
<dbReference type="InterPro" id="IPR024623">
    <property type="entry name" value="YtxH"/>
</dbReference>
<sequence>MGQFITCGIGFEVIKHNISITYLNFIIMTTTTKVILGLVGAAAVGAAVGMLLAPEKGSDIRKNIKDSAGKWSDKLSDMWQNGKKAAEKASSRVQTEM</sequence>
<keyword evidence="3" id="KW-1185">Reference proteome</keyword>
<protein>
    <submittedName>
        <fullName evidence="2">YtxH domain-containing protein</fullName>
    </submittedName>
</protein>
<accession>A0ABS3YLP2</accession>
<organism evidence="2 3">
    <name type="scientific">Niastella soli</name>
    <dbReference type="NCBI Taxonomy" id="2821487"/>
    <lineage>
        <taxon>Bacteria</taxon>
        <taxon>Pseudomonadati</taxon>
        <taxon>Bacteroidota</taxon>
        <taxon>Chitinophagia</taxon>
        <taxon>Chitinophagales</taxon>
        <taxon>Chitinophagaceae</taxon>
        <taxon>Niastella</taxon>
    </lineage>
</organism>
<keyword evidence="1" id="KW-1133">Transmembrane helix</keyword>
<evidence type="ECO:0000256" key="1">
    <source>
        <dbReference type="SAM" id="Phobius"/>
    </source>
</evidence>